<feature type="transmembrane region" description="Helical" evidence="8">
    <location>
        <begin position="306"/>
        <end position="328"/>
    </location>
</feature>
<evidence type="ECO:0000256" key="2">
    <source>
        <dbReference type="ARBA" id="ARBA00007935"/>
    </source>
</evidence>
<keyword evidence="3" id="KW-0813">Transport</keyword>
<comment type="similarity">
    <text evidence="2">Belongs to the binding-protein-dependent transport system permease family. FecCD subfamily.</text>
</comment>
<dbReference type="GO" id="GO:0022857">
    <property type="term" value="F:transmembrane transporter activity"/>
    <property type="evidence" value="ECO:0007669"/>
    <property type="project" value="InterPro"/>
</dbReference>
<protein>
    <submittedName>
        <fullName evidence="10">Iron complex transport system permease protein</fullName>
    </submittedName>
</protein>
<dbReference type="PANTHER" id="PTHR30472">
    <property type="entry name" value="FERRIC ENTEROBACTIN TRANSPORT SYSTEM PERMEASE PROTEIN"/>
    <property type="match status" value="1"/>
</dbReference>
<reference evidence="10 11" key="1">
    <citation type="submission" date="2020-08" db="EMBL/GenBank/DDBJ databases">
        <title>Sequencing the genomes of 1000 actinobacteria strains.</title>
        <authorList>
            <person name="Klenk H.-P."/>
        </authorList>
    </citation>
    <scope>NUCLEOTIDE SEQUENCE [LARGE SCALE GENOMIC DNA]</scope>
    <source>
        <strain evidence="10 11">DSM 45258</strain>
    </source>
</reference>
<feature type="domain" description="RDD" evidence="9">
    <location>
        <begin position="30"/>
        <end position="161"/>
    </location>
</feature>
<dbReference type="Pfam" id="PF06271">
    <property type="entry name" value="RDD"/>
    <property type="match status" value="1"/>
</dbReference>
<feature type="transmembrane region" description="Helical" evidence="8">
    <location>
        <begin position="246"/>
        <end position="267"/>
    </location>
</feature>
<accession>A0A839RI51</accession>
<feature type="transmembrane region" description="Helical" evidence="8">
    <location>
        <begin position="273"/>
        <end position="294"/>
    </location>
</feature>
<comment type="subcellular location">
    <subcellularLocation>
        <location evidence="1">Cell membrane</location>
        <topology evidence="1">Multi-pass membrane protein</topology>
    </subcellularLocation>
</comment>
<dbReference type="GO" id="GO:0033214">
    <property type="term" value="P:siderophore-iron import into cell"/>
    <property type="evidence" value="ECO:0007669"/>
    <property type="project" value="TreeGrafter"/>
</dbReference>
<dbReference type="SUPFAM" id="SSF81345">
    <property type="entry name" value="ABC transporter involved in vitamin B12 uptake, BtuC"/>
    <property type="match status" value="1"/>
</dbReference>
<feature type="transmembrane region" description="Helical" evidence="8">
    <location>
        <begin position="40"/>
        <end position="60"/>
    </location>
</feature>
<proteinExistence type="inferred from homology"/>
<keyword evidence="5 8" id="KW-0812">Transmembrane</keyword>
<dbReference type="EMBL" id="JACHWS010000001">
    <property type="protein sequence ID" value="MBB3036315.1"/>
    <property type="molecule type" value="Genomic_DNA"/>
</dbReference>
<dbReference type="Gene3D" id="1.10.3470.10">
    <property type="entry name" value="ABC transporter involved in vitamin B12 uptake, BtuC"/>
    <property type="match status" value="1"/>
</dbReference>
<feature type="transmembrane region" description="Helical" evidence="8">
    <location>
        <begin position="217"/>
        <end position="234"/>
    </location>
</feature>
<keyword evidence="6 8" id="KW-1133">Transmembrane helix</keyword>
<dbReference type="AlphaFoldDB" id="A0A839RI51"/>
<keyword evidence="7 8" id="KW-0472">Membrane</keyword>
<feature type="transmembrane region" description="Helical" evidence="8">
    <location>
        <begin position="393"/>
        <end position="419"/>
    </location>
</feature>
<comment type="caution">
    <text evidence="10">The sequence shown here is derived from an EMBL/GenBank/DDBJ whole genome shotgun (WGS) entry which is preliminary data.</text>
</comment>
<dbReference type="GO" id="GO:0005886">
    <property type="term" value="C:plasma membrane"/>
    <property type="evidence" value="ECO:0007669"/>
    <property type="project" value="UniProtKB-SubCell"/>
</dbReference>
<sequence length="488" mass="50415">MTMTRLRDTNAGAHQLPEHRGYEHVPAGSAPLPRRACAGLLDAAVCAAPLAVGALIVNALSDQYGGGQADRVVFGAFAVIIAIAVTGWNIGHLGGRAGQSLGKKWTGLVLRSSRTGQAIGFRAALTPRLTRASETVLLSTATAEGFTPYERDISVRALRRSRLLGLLVLSVILVAVTLASVAIGARPLTLAEIYHALVTPSGIDTDIVVRTLRVPRTVLAIVVGIAIGVAGALIQGHTRNPLADPGILGVSAGAAFAVVLSVFLLGLSSPLQFIWFAFLGAFLASVAVFAFASVGGGRASPLTLPLAGVAVGAFLMAMTNAIVLLDRASLDAYRFWNVGSVAGRGFDVLIQVLPFIALGLVLALASTPGLNLLSLGEDVARSLGTNIALNRTLGILAITLLTGAATAACGMIAFLGLVVPHIARAITGPDYRWLVPFAGLCGAIMLLTADVLGRVVIRPGELQIGIVLALVGGPFFIALVRRRKLVSL</sequence>
<dbReference type="CDD" id="cd06550">
    <property type="entry name" value="TM_ABC_iron-siderophores_like"/>
    <property type="match status" value="1"/>
</dbReference>
<evidence type="ECO:0000256" key="7">
    <source>
        <dbReference type="ARBA" id="ARBA00023136"/>
    </source>
</evidence>
<dbReference type="Pfam" id="PF01032">
    <property type="entry name" value="FecCD"/>
    <property type="match status" value="1"/>
</dbReference>
<keyword evidence="4" id="KW-1003">Cell membrane</keyword>
<dbReference type="InterPro" id="IPR010432">
    <property type="entry name" value="RDD"/>
</dbReference>
<evidence type="ECO:0000256" key="3">
    <source>
        <dbReference type="ARBA" id="ARBA00022448"/>
    </source>
</evidence>
<evidence type="ECO:0000313" key="11">
    <source>
        <dbReference type="Proteomes" id="UP000567922"/>
    </source>
</evidence>
<feature type="transmembrane region" description="Helical" evidence="8">
    <location>
        <begin position="431"/>
        <end position="452"/>
    </location>
</feature>
<evidence type="ECO:0000256" key="8">
    <source>
        <dbReference type="SAM" id="Phobius"/>
    </source>
</evidence>
<feature type="transmembrane region" description="Helical" evidence="8">
    <location>
        <begin position="163"/>
        <end position="185"/>
    </location>
</feature>
<feature type="transmembrane region" description="Helical" evidence="8">
    <location>
        <begin position="72"/>
        <end position="91"/>
    </location>
</feature>
<evidence type="ECO:0000259" key="9">
    <source>
        <dbReference type="Pfam" id="PF06271"/>
    </source>
</evidence>
<dbReference type="PANTHER" id="PTHR30472:SF1">
    <property type="entry name" value="FE(3+) DICITRATE TRANSPORT SYSTEM PERMEASE PROTEIN FECC-RELATED"/>
    <property type="match status" value="1"/>
</dbReference>
<feature type="transmembrane region" description="Helical" evidence="8">
    <location>
        <begin position="348"/>
        <end position="373"/>
    </location>
</feature>
<gene>
    <name evidence="10" type="ORF">FHU29_000749</name>
</gene>
<feature type="transmembrane region" description="Helical" evidence="8">
    <location>
        <begin position="464"/>
        <end position="481"/>
    </location>
</feature>
<evidence type="ECO:0000313" key="10">
    <source>
        <dbReference type="EMBL" id="MBB3036315.1"/>
    </source>
</evidence>
<evidence type="ECO:0000256" key="6">
    <source>
        <dbReference type="ARBA" id="ARBA00022989"/>
    </source>
</evidence>
<dbReference type="InterPro" id="IPR000522">
    <property type="entry name" value="ABC_transptr_permease_BtuC"/>
</dbReference>
<evidence type="ECO:0000256" key="5">
    <source>
        <dbReference type="ARBA" id="ARBA00022692"/>
    </source>
</evidence>
<dbReference type="InterPro" id="IPR037294">
    <property type="entry name" value="ABC_BtuC-like"/>
</dbReference>
<evidence type="ECO:0000256" key="4">
    <source>
        <dbReference type="ARBA" id="ARBA00022475"/>
    </source>
</evidence>
<dbReference type="FunFam" id="1.10.3470.10:FF:000001">
    <property type="entry name" value="Vitamin B12 ABC transporter permease BtuC"/>
    <property type="match status" value="1"/>
</dbReference>
<dbReference type="Proteomes" id="UP000567922">
    <property type="component" value="Unassembled WGS sequence"/>
</dbReference>
<keyword evidence="11" id="KW-1185">Reference proteome</keyword>
<organism evidence="10 11">
    <name type="scientific">Hoyosella altamirensis</name>
    <dbReference type="NCBI Taxonomy" id="616997"/>
    <lineage>
        <taxon>Bacteria</taxon>
        <taxon>Bacillati</taxon>
        <taxon>Actinomycetota</taxon>
        <taxon>Actinomycetes</taxon>
        <taxon>Mycobacteriales</taxon>
        <taxon>Hoyosellaceae</taxon>
        <taxon>Hoyosella</taxon>
    </lineage>
</organism>
<name>A0A839RI51_9ACTN</name>
<evidence type="ECO:0000256" key="1">
    <source>
        <dbReference type="ARBA" id="ARBA00004651"/>
    </source>
</evidence>